<dbReference type="InterPro" id="IPR007657">
    <property type="entry name" value="Glycosyltransferase_61"/>
</dbReference>
<dbReference type="GO" id="GO:0000139">
    <property type="term" value="C:Golgi membrane"/>
    <property type="evidence" value="ECO:0007669"/>
    <property type="project" value="UniProtKB-SubCell"/>
</dbReference>
<protein>
    <recommendedName>
        <fullName evidence="5">Glycosyltransferase 61 catalytic domain-containing protein</fullName>
    </recommendedName>
</protein>
<dbReference type="PANTHER" id="PTHR20961:SF139">
    <property type="entry name" value="PROTEIN O-LINKED-MANNOSE BETA-1,4-N-ACETYLGLUCOSAMINYLTRANSFERASE 2-LIKE"/>
    <property type="match status" value="1"/>
</dbReference>
<organism evidence="6 7">
    <name type="scientific">Dipteronia dyeriana</name>
    <dbReference type="NCBI Taxonomy" id="168575"/>
    <lineage>
        <taxon>Eukaryota</taxon>
        <taxon>Viridiplantae</taxon>
        <taxon>Streptophyta</taxon>
        <taxon>Embryophyta</taxon>
        <taxon>Tracheophyta</taxon>
        <taxon>Spermatophyta</taxon>
        <taxon>Magnoliopsida</taxon>
        <taxon>eudicotyledons</taxon>
        <taxon>Gunneridae</taxon>
        <taxon>Pentapetalae</taxon>
        <taxon>rosids</taxon>
        <taxon>malvids</taxon>
        <taxon>Sapindales</taxon>
        <taxon>Sapindaceae</taxon>
        <taxon>Hippocastanoideae</taxon>
        <taxon>Acereae</taxon>
        <taxon>Dipteronia</taxon>
    </lineage>
</organism>
<evidence type="ECO:0000313" key="6">
    <source>
        <dbReference type="EMBL" id="KAK2647979.1"/>
    </source>
</evidence>
<dbReference type="Pfam" id="PF04577">
    <property type="entry name" value="Glyco_transf_61"/>
    <property type="match status" value="1"/>
</dbReference>
<keyword evidence="2" id="KW-0328">Glycosyltransferase</keyword>
<dbReference type="GO" id="GO:0016763">
    <property type="term" value="F:pentosyltransferase activity"/>
    <property type="evidence" value="ECO:0007669"/>
    <property type="project" value="UniProtKB-ARBA"/>
</dbReference>
<sequence length="241" mass="27675">MNSVKNWSITMVTDRKEIPHCNINHRVPAILFSLGGFSGNHFHDFSDLVIPLYLTSREFDGEVQFLVTDYRPWWISKFRKLLEKLSKYEIINIYKQESVHCYSSMIVGLKCHDKELRIDPSKFPTGLSMKDFRDFLRSTYFLKRTEAIKSRDVEDRTIRPRLLIISRRNSRSFVNVGRISKTAKTLGYKAVVAETNLSTDLPGFVQTVNSCDILMGIHGAGLTNMVFLPDNALLIQIIPLG</sequence>
<dbReference type="InterPro" id="IPR049625">
    <property type="entry name" value="Glyco_transf_61_cat"/>
</dbReference>
<comment type="caution">
    <text evidence="6">The sequence shown here is derived from an EMBL/GenBank/DDBJ whole genome shotgun (WGS) entry which is preliminary data.</text>
</comment>
<dbReference type="PANTHER" id="PTHR20961">
    <property type="entry name" value="GLYCOSYLTRANSFERASE"/>
    <property type="match status" value="1"/>
</dbReference>
<evidence type="ECO:0000256" key="2">
    <source>
        <dbReference type="ARBA" id="ARBA00022676"/>
    </source>
</evidence>
<evidence type="ECO:0000256" key="1">
    <source>
        <dbReference type="ARBA" id="ARBA00004323"/>
    </source>
</evidence>
<name>A0AAD9U5I0_9ROSI</name>
<accession>A0AAD9U5I0</accession>
<dbReference type="EMBL" id="JANJYI010000005">
    <property type="protein sequence ID" value="KAK2647979.1"/>
    <property type="molecule type" value="Genomic_DNA"/>
</dbReference>
<keyword evidence="3" id="KW-0808">Transferase</keyword>
<gene>
    <name evidence="6" type="ORF">Ddye_015468</name>
</gene>
<proteinExistence type="predicted"/>
<feature type="domain" description="Glycosyltransferase 61 catalytic" evidence="5">
    <location>
        <begin position="125"/>
        <end position="233"/>
    </location>
</feature>
<dbReference type="AlphaFoldDB" id="A0AAD9U5I0"/>
<keyword evidence="4" id="KW-0325">Glycoprotein</keyword>
<evidence type="ECO:0000259" key="5">
    <source>
        <dbReference type="Pfam" id="PF04577"/>
    </source>
</evidence>
<evidence type="ECO:0000256" key="3">
    <source>
        <dbReference type="ARBA" id="ARBA00022679"/>
    </source>
</evidence>
<keyword evidence="7" id="KW-1185">Reference proteome</keyword>
<reference evidence="6" key="1">
    <citation type="journal article" date="2023" name="Plant J.">
        <title>Genome sequences and population genomics provide insights into the demographic history, inbreeding, and mutation load of two 'living fossil' tree species of Dipteronia.</title>
        <authorList>
            <person name="Feng Y."/>
            <person name="Comes H.P."/>
            <person name="Chen J."/>
            <person name="Zhu S."/>
            <person name="Lu R."/>
            <person name="Zhang X."/>
            <person name="Li P."/>
            <person name="Qiu J."/>
            <person name="Olsen K.M."/>
            <person name="Qiu Y."/>
        </authorList>
    </citation>
    <scope>NUCLEOTIDE SEQUENCE</scope>
    <source>
        <strain evidence="6">KIB01</strain>
    </source>
</reference>
<evidence type="ECO:0000256" key="4">
    <source>
        <dbReference type="ARBA" id="ARBA00023180"/>
    </source>
</evidence>
<dbReference type="Proteomes" id="UP001280121">
    <property type="component" value="Unassembled WGS sequence"/>
</dbReference>
<comment type="subcellular location">
    <subcellularLocation>
        <location evidence="1">Golgi apparatus membrane</location>
        <topology evidence="1">Single-pass type II membrane protein</topology>
    </subcellularLocation>
</comment>
<evidence type="ECO:0000313" key="7">
    <source>
        <dbReference type="Proteomes" id="UP001280121"/>
    </source>
</evidence>